<gene>
    <name evidence="3" type="ORF">F6X42_06825</name>
</gene>
<evidence type="ECO:0000313" key="3">
    <source>
        <dbReference type="EMBL" id="MBC8746347.1"/>
    </source>
</evidence>
<dbReference type="PRINTS" id="PR00412">
    <property type="entry name" value="EPOXHYDRLASE"/>
</dbReference>
<comment type="caution">
    <text evidence="3">The sequence shown here is derived from an EMBL/GenBank/DDBJ whole genome shotgun (WGS) entry which is preliminary data.</text>
</comment>
<evidence type="ECO:0000259" key="2">
    <source>
        <dbReference type="Pfam" id="PF00561"/>
    </source>
</evidence>
<organism evidence="3 4">
    <name type="scientific">Paraburkholderia podalyriae</name>
    <dbReference type="NCBI Taxonomy" id="1938811"/>
    <lineage>
        <taxon>Bacteria</taxon>
        <taxon>Pseudomonadati</taxon>
        <taxon>Pseudomonadota</taxon>
        <taxon>Betaproteobacteria</taxon>
        <taxon>Burkholderiales</taxon>
        <taxon>Burkholderiaceae</taxon>
        <taxon>Paraburkholderia</taxon>
    </lineage>
</organism>
<accession>A0ABR7PJ28</accession>
<evidence type="ECO:0000313" key="4">
    <source>
        <dbReference type="Proteomes" id="UP000736373"/>
    </source>
</evidence>
<dbReference type="InterPro" id="IPR000639">
    <property type="entry name" value="Epox_hydrolase-like"/>
</dbReference>
<dbReference type="Gene3D" id="3.40.50.1820">
    <property type="entry name" value="alpha/beta hydrolase"/>
    <property type="match status" value="1"/>
</dbReference>
<dbReference type="EMBL" id="VZQQ01000004">
    <property type="protein sequence ID" value="MBC8746347.1"/>
    <property type="molecule type" value="Genomic_DNA"/>
</dbReference>
<dbReference type="Pfam" id="PF00561">
    <property type="entry name" value="Abhydrolase_1"/>
    <property type="match status" value="1"/>
</dbReference>
<proteinExistence type="predicted"/>
<dbReference type="InterPro" id="IPR000073">
    <property type="entry name" value="AB_hydrolase_1"/>
</dbReference>
<protein>
    <submittedName>
        <fullName evidence="3">Alpha/beta hydrolase</fullName>
    </submittedName>
</protein>
<keyword evidence="1 3" id="KW-0378">Hydrolase</keyword>
<dbReference type="InterPro" id="IPR029058">
    <property type="entry name" value="AB_hydrolase_fold"/>
</dbReference>
<dbReference type="PANTHER" id="PTHR43329">
    <property type="entry name" value="EPOXIDE HYDROLASE"/>
    <property type="match status" value="1"/>
</dbReference>
<dbReference type="GO" id="GO:0016787">
    <property type="term" value="F:hydrolase activity"/>
    <property type="evidence" value="ECO:0007669"/>
    <property type="project" value="UniProtKB-KW"/>
</dbReference>
<dbReference type="RefSeq" id="WP_187633448.1">
    <property type="nucleotide sequence ID" value="NZ_VZQQ01000004.1"/>
</dbReference>
<dbReference type="SUPFAM" id="SSF53474">
    <property type="entry name" value="alpha/beta-Hydrolases"/>
    <property type="match status" value="1"/>
</dbReference>
<evidence type="ECO:0000256" key="1">
    <source>
        <dbReference type="ARBA" id="ARBA00022801"/>
    </source>
</evidence>
<feature type="domain" description="AB hydrolase-1" evidence="2">
    <location>
        <begin position="27"/>
        <end position="279"/>
    </location>
</feature>
<keyword evidence="4" id="KW-1185">Reference proteome</keyword>
<reference evidence="3 4" key="1">
    <citation type="submission" date="2019-09" db="EMBL/GenBank/DDBJ databases">
        <title>Paraburkholderia podalyriae sp. nov., A South African Podalyria-associated rhizobium.</title>
        <authorList>
            <person name="Mavima L."/>
            <person name="Beukes C.W."/>
            <person name="Palmer M."/>
            <person name="De Meyer S.E."/>
            <person name="James E.K."/>
            <person name="Maluk M."/>
            <person name="Avontuur J.R."/>
            <person name="Chan W.Y."/>
            <person name="Venter S.N."/>
            <person name="Steenkamp E.T."/>
        </authorList>
    </citation>
    <scope>NUCLEOTIDE SEQUENCE [LARGE SCALE GENOMIC DNA]</scope>
    <source>
        <strain evidence="3 4">WC7.3b</strain>
    </source>
</reference>
<name>A0ABR7PJ28_9BURK</name>
<dbReference type="Proteomes" id="UP000736373">
    <property type="component" value="Unassembled WGS sequence"/>
</dbReference>
<sequence>MFDGFEAVTVDTGESKIFLRTSGSGVPLLLLHGFPETHLMWREVASLLAKQYTIVCPDLRGYGNSGCPNSSFNHEPYSKRALARDMINVMRQIGHDHFSVAGHDRGARVGHRMALDFPDQILHFAAFDILPTEVMWDNADARFALSFWPWSLLSQPSPLPERLISAAPEAVVNDALDCWGTKGETFSQEVREAYVDALRDPVRVHAICEEYRAAATIDREHDRSDIASGKKIMCPLLVVWSKHGGIESWYQEHGGPLELWRKFAHTVQGHAIDGGHFFPEELPTETASILHEFISKSA</sequence>